<evidence type="ECO:0000313" key="5">
    <source>
        <dbReference type="Proteomes" id="UP000245119"/>
    </source>
</evidence>
<keyword evidence="3" id="KW-0325">Glycoprotein</keyword>
<dbReference type="PANTHER" id="PTHR11927:SF9">
    <property type="entry name" value="L-FUCOSYLTRANSFERASE"/>
    <property type="match status" value="1"/>
</dbReference>
<keyword evidence="3" id="KW-0812">Transmembrane</keyword>
<reference evidence="4 5" key="1">
    <citation type="submission" date="2018-04" db="EMBL/GenBank/DDBJ databases">
        <title>The genome of golden apple snail Pomacea canaliculata provides insight into stress tolerance and invasive adaptation.</title>
        <authorList>
            <person name="Liu C."/>
            <person name="Liu B."/>
            <person name="Ren Y."/>
            <person name="Zhang Y."/>
            <person name="Wang H."/>
            <person name="Li S."/>
            <person name="Jiang F."/>
            <person name="Yin L."/>
            <person name="Zhang G."/>
            <person name="Qian W."/>
            <person name="Fan W."/>
        </authorList>
    </citation>
    <scope>NUCLEOTIDE SEQUENCE [LARGE SCALE GENOMIC DNA]</scope>
    <source>
        <strain evidence="4">SZHN2017</strain>
        <tissue evidence="4">Muscle</tissue>
    </source>
</reference>
<sequence>MSHLWSLLMTSNGAWKNLRNTSDVTMLQVNSPPAVDMMTLASLDHMIMTVGTYGWWASFLNPGITVYYRDFVKPGTFLSRHFSPNGTDYYCPTWIALS</sequence>
<comment type="pathway">
    <text evidence="3">Protein modification; protein glycosylation.</text>
</comment>
<keyword evidence="3" id="KW-0735">Signal-anchor</keyword>
<dbReference type="Proteomes" id="UP000245119">
    <property type="component" value="Linkage Group LG4"/>
</dbReference>
<gene>
    <name evidence="4" type="ORF">C0Q70_07530</name>
</gene>
<dbReference type="EMBL" id="PZQS01000004">
    <property type="protein sequence ID" value="PVD32102.1"/>
    <property type="molecule type" value="Genomic_DNA"/>
</dbReference>
<dbReference type="AlphaFoldDB" id="A0A2T7PFA5"/>
<dbReference type="UniPathway" id="UPA00378"/>
<comment type="similarity">
    <text evidence="3">Belongs to the glycosyltransferase 11 family.</text>
</comment>
<dbReference type="GO" id="GO:0005975">
    <property type="term" value="P:carbohydrate metabolic process"/>
    <property type="evidence" value="ECO:0007669"/>
    <property type="project" value="InterPro"/>
</dbReference>
<dbReference type="GO" id="GO:0008107">
    <property type="term" value="F:galactoside 2-alpha-L-fucosyltransferase activity"/>
    <property type="evidence" value="ECO:0007669"/>
    <property type="project" value="InterPro"/>
</dbReference>
<dbReference type="PANTHER" id="PTHR11927">
    <property type="entry name" value="GALACTOSIDE 2-L-FUCOSYLTRANSFERASE"/>
    <property type="match status" value="1"/>
</dbReference>
<comment type="subcellular location">
    <subcellularLocation>
        <location evidence="3">Golgi apparatus</location>
        <location evidence="3">Golgi stack membrane</location>
        <topology evidence="3">Single-pass type II membrane protein</topology>
    </subcellularLocation>
</comment>
<dbReference type="InterPro" id="IPR002516">
    <property type="entry name" value="Glyco_trans_11"/>
</dbReference>
<keyword evidence="2 3" id="KW-0808">Transferase</keyword>
<accession>A0A2T7PFA5</accession>
<name>A0A2T7PFA5_POMCA</name>
<keyword evidence="5" id="KW-1185">Reference proteome</keyword>
<protein>
    <recommendedName>
        <fullName evidence="3">L-Fucosyltransferase</fullName>
        <ecNumber evidence="3">2.4.1.-</ecNumber>
    </recommendedName>
</protein>
<organism evidence="4 5">
    <name type="scientific">Pomacea canaliculata</name>
    <name type="common">Golden apple snail</name>
    <dbReference type="NCBI Taxonomy" id="400727"/>
    <lineage>
        <taxon>Eukaryota</taxon>
        <taxon>Metazoa</taxon>
        <taxon>Spiralia</taxon>
        <taxon>Lophotrochozoa</taxon>
        <taxon>Mollusca</taxon>
        <taxon>Gastropoda</taxon>
        <taxon>Caenogastropoda</taxon>
        <taxon>Architaenioglossa</taxon>
        <taxon>Ampullarioidea</taxon>
        <taxon>Ampullariidae</taxon>
        <taxon>Pomacea</taxon>
    </lineage>
</organism>
<evidence type="ECO:0000256" key="1">
    <source>
        <dbReference type="ARBA" id="ARBA00022676"/>
    </source>
</evidence>
<dbReference type="OrthoDB" id="6048772at2759"/>
<dbReference type="EC" id="2.4.1.-" evidence="3"/>
<dbReference type="Pfam" id="PF01531">
    <property type="entry name" value="Glyco_transf_11"/>
    <property type="match status" value="1"/>
</dbReference>
<keyword evidence="3" id="KW-0333">Golgi apparatus</keyword>
<evidence type="ECO:0000256" key="3">
    <source>
        <dbReference type="RuleBase" id="RU363129"/>
    </source>
</evidence>
<evidence type="ECO:0000256" key="2">
    <source>
        <dbReference type="ARBA" id="ARBA00022679"/>
    </source>
</evidence>
<comment type="caution">
    <text evidence="4">The sequence shown here is derived from an EMBL/GenBank/DDBJ whole genome shotgun (WGS) entry which is preliminary data.</text>
</comment>
<keyword evidence="1 3" id="KW-0328">Glycosyltransferase</keyword>
<evidence type="ECO:0000313" key="4">
    <source>
        <dbReference type="EMBL" id="PVD32102.1"/>
    </source>
</evidence>
<proteinExistence type="inferred from homology"/>
<dbReference type="GO" id="GO:0032580">
    <property type="term" value="C:Golgi cisterna membrane"/>
    <property type="evidence" value="ECO:0007669"/>
    <property type="project" value="UniProtKB-SubCell"/>
</dbReference>